<evidence type="ECO:0000313" key="3">
    <source>
        <dbReference type="EMBL" id="AEW06459.1"/>
    </source>
</evidence>
<dbReference type="PANTHER" id="PTHR30143">
    <property type="entry name" value="ACID HYDRATASE"/>
    <property type="match status" value="1"/>
</dbReference>
<reference evidence="3 4" key="2">
    <citation type="journal article" date="2012" name="Stand. Genomic Sci.">
        <title>Complete genome sequence of the moderately thermophilic mineral-sulfide-oxidizing firmicute Sulfobacillus acidophilus type strain (NAL(T)).</title>
        <authorList>
            <person name="Anderson I."/>
            <person name="Chertkov O."/>
            <person name="Chen A."/>
            <person name="Saunders E."/>
            <person name="Lapidus A."/>
            <person name="Nolan M."/>
            <person name="Lucas S."/>
            <person name="Hammon N."/>
            <person name="Deshpande S."/>
            <person name="Cheng J.F."/>
            <person name="Han C."/>
            <person name="Tapia R."/>
            <person name="Goodwin L.A."/>
            <person name="Pitluck S."/>
            <person name="Liolios K."/>
            <person name="Pagani I."/>
            <person name="Ivanova N."/>
            <person name="Mikhailova N."/>
            <person name="Pati A."/>
            <person name="Palaniappan K."/>
            <person name="Land M."/>
            <person name="Pan C."/>
            <person name="Rohde M."/>
            <person name="Pukall R."/>
            <person name="Goker M."/>
            <person name="Detter J.C."/>
            <person name="Woyke T."/>
            <person name="Bristow J."/>
            <person name="Eisen J.A."/>
            <person name="Markowitz V."/>
            <person name="Hugenholtz P."/>
            <person name="Kyrpides N.C."/>
            <person name="Klenk H.P."/>
            <person name="Mavromatis K."/>
        </authorList>
    </citation>
    <scope>NUCLEOTIDE SEQUENCE [LARGE SCALE GENOMIC DNA]</scope>
    <source>
        <strain evidence="4">ATCC 700253 / DSM 10332 / NAL</strain>
    </source>
</reference>
<dbReference type="PATRIC" id="fig|679936.5.peg.3096"/>
<dbReference type="STRING" id="679936.Sulac_2999"/>
<keyword evidence="4" id="KW-1185">Reference proteome</keyword>
<dbReference type="GO" id="GO:0008684">
    <property type="term" value="F:2-oxopent-4-enoate hydratase activity"/>
    <property type="evidence" value="ECO:0007669"/>
    <property type="project" value="UniProtKB-EC"/>
</dbReference>
<dbReference type="AlphaFoldDB" id="G8U0B7"/>
<dbReference type="HOGENOM" id="CLU_060136_4_0_9"/>
<organism evidence="3 4">
    <name type="scientific">Sulfobacillus acidophilus (strain ATCC 700253 / DSM 10332 / NAL)</name>
    <dbReference type="NCBI Taxonomy" id="679936"/>
    <lineage>
        <taxon>Bacteria</taxon>
        <taxon>Bacillati</taxon>
        <taxon>Bacillota</taxon>
        <taxon>Clostridia</taxon>
        <taxon>Eubacteriales</taxon>
        <taxon>Clostridiales Family XVII. Incertae Sedis</taxon>
        <taxon>Sulfobacillus</taxon>
    </lineage>
</organism>
<gene>
    <name evidence="3" type="ordered locus">Sulac_2999</name>
</gene>
<dbReference type="GO" id="GO:0005737">
    <property type="term" value="C:cytoplasm"/>
    <property type="evidence" value="ECO:0007669"/>
    <property type="project" value="TreeGrafter"/>
</dbReference>
<evidence type="ECO:0000313" key="4">
    <source>
        <dbReference type="Proteomes" id="UP000005439"/>
    </source>
</evidence>
<evidence type="ECO:0000256" key="1">
    <source>
        <dbReference type="ARBA" id="ARBA00023239"/>
    </source>
</evidence>
<evidence type="ECO:0000259" key="2">
    <source>
        <dbReference type="Pfam" id="PF01557"/>
    </source>
</evidence>
<reference evidence="4" key="1">
    <citation type="submission" date="2011-12" db="EMBL/GenBank/DDBJ databases">
        <title>The complete genome of chromosome of Sulfobacillus acidophilus DSM 10332.</title>
        <authorList>
            <person name="Lucas S."/>
            <person name="Han J."/>
            <person name="Lapidus A."/>
            <person name="Bruce D."/>
            <person name="Goodwin L."/>
            <person name="Pitluck S."/>
            <person name="Peters L."/>
            <person name="Kyrpides N."/>
            <person name="Mavromatis K."/>
            <person name="Ivanova N."/>
            <person name="Mikhailova N."/>
            <person name="Chertkov O."/>
            <person name="Saunders E."/>
            <person name="Detter J.C."/>
            <person name="Tapia R."/>
            <person name="Han C."/>
            <person name="Land M."/>
            <person name="Hauser L."/>
            <person name="Markowitz V."/>
            <person name="Cheng J.-F."/>
            <person name="Hugenholtz P."/>
            <person name="Woyke T."/>
            <person name="Wu D."/>
            <person name="Pukall R."/>
            <person name="Gehrich-Schroeter G."/>
            <person name="Schneider S."/>
            <person name="Klenk H.-P."/>
            <person name="Eisen J.A."/>
        </authorList>
    </citation>
    <scope>NUCLEOTIDE SEQUENCE [LARGE SCALE GENOMIC DNA]</scope>
    <source>
        <strain evidence="4">ATCC 700253 / DSM 10332 / NAL</strain>
    </source>
</reference>
<dbReference type="InterPro" id="IPR011234">
    <property type="entry name" value="Fumarylacetoacetase-like_C"/>
</dbReference>
<dbReference type="InterPro" id="IPR050772">
    <property type="entry name" value="Hydratase-Decarb/MhpD_sf"/>
</dbReference>
<dbReference type="Pfam" id="PF01557">
    <property type="entry name" value="FAA_hydrolase"/>
    <property type="match status" value="1"/>
</dbReference>
<dbReference type="SUPFAM" id="SSF56529">
    <property type="entry name" value="FAH"/>
    <property type="match status" value="1"/>
</dbReference>
<dbReference type="EMBL" id="CP003179">
    <property type="protein sequence ID" value="AEW06459.1"/>
    <property type="molecule type" value="Genomic_DNA"/>
</dbReference>
<name>G8U0B7_SULAD</name>
<dbReference type="KEGG" id="sap:Sulac_2999"/>
<dbReference type="Gene3D" id="3.90.850.10">
    <property type="entry name" value="Fumarylacetoacetase-like, C-terminal domain"/>
    <property type="match status" value="1"/>
</dbReference>
<dbReference type="PANTHER" id="PTHR30143:SF0">
    <property type="entry name" value="2-KETO-4-PENTENOATE HYDRATASE"/>
    <property type="match status" value="1"/>
</dbReference>
<feature type="domain" description="Fumarylacetoacetase-like C-terminal" evidence="2">
    <location>
        <begin position="96"/>
        <end position="256"/>
    </location>
</feature>
<dbReference type="EC" id="4.2.1.80" evidence="3"/>
<dbReference type="Proteomes" id="UP000005439">
    <property type="component" value="Chromosome"/>
</dbReference>
<protein>
    <submittedName>
        <fullName evidence="3">2-oxopent-4-enoate hydratase</fullName>
        <ecNumber evidence="3">4.2.1.80</ecNumber>
    </submittedName>
</protein>
<accession>G8U0B7</accession>
<dbReference type="InterPro" id="IPR036663">
    <property type="entry name" value="Fumarylacetoacetase_C_sf"/>
</dbReference>
<sequence>MALDTTTVEKWGQKLLTAYREGPIDPLSAVLPEATIEDAYAIQTWQIRARVAQGDRVVGHKIGLTSRAMQTMLGVNQPDYGRVMASMIWDAAEQVTARLWQPKVEPELAFILARPLAGDTVGIQDVLDATQYVCPALEVIDSRIRDWRIGLIDTVADNASSGGVVLGAPVTPAKAGDLAALGVTLWKNGRVEQNGSGAAVLGHPALAVAWLARAVSAFGERLEAGHIILSGSATAAVTVEPGDLVRATVEGLGTVSAYFAPAR</sequence>
<keyword evidence="1 3" id="KW-0456">Lyase</keyword>
<proteinExistence type="predicted"/>